<feature type="transmembrane region" description="Helical" evidence="2">
    <location>
        <begin position="62"/>
        <end position="83"/>
    </location>
</feature>
<feature type="compositionally biased region" description="Acidic residues" evidence="1">
    <location>
        <begin position="39"/>
        <end position="48"/>
    </location>
</feature>
<dbReference type="HOGENOM" id="CLU_2144171_0_0_11"/>
<keyword evidence="2" id="KW-0812">Transmembrane</keyword>
<dbReference type="STRING" id="649764.HMPREF0762_00505"/>
<organism evidence="3 4">
    <name type="scientific">Slackia exigua (strain ATCC 700122 / DSM 15923 / CIP 105133 / JCM 11022 / KCTC 5966 / S-7)</name>
    <dbReference type="NCBI Taxonomy" id="649764"/>
    <lineage>
        <taxon>Bacteria</taxon>
        <taxon>Bacillati</taxon>
        <taxon>Actinomycetota</taxon>
        <taxon>Coriobacteriia</taxon>
        <taxon>Eggerthellales</taxon>
        <taxon>Eggerthellaceae</taxon>
        <taxon>Slackia</taxon>
    </lineage>
</organism>
<feature type="transmembrane region" description="Helical" evidence="2">
    <location>
        <begin position="89"/>
        <end position="107"/>
    </location>
</feature>
<protein>
    <submittedName>
        <fullName evidence="3">Uncharacterized protein</fullName>
    </submittedName>
</protein>
<evidence type="ECO:0000256" key="2">
    <source>
        <dbReference type="SAM" id="Phobius"/>
    </source>
</evidence>
<dbReference type="Proteomes" id="UP000006001">
    <property type="component" value="Unassembled WGS sequence"/>
</dbReference>
<gene>
    <name evidence="3" type="ORF">HMPREF0762_00505</name>
</gene>
<comment type="caution">
    <text evidence="3">The sequence shown here is derived from an EMBL/GenBank/DDBJ whole genome shotgun (WGS) entry which is preliminary data.</text>
</comment>
<evidence type="ECO:0000313" key="3">
    <source>
        <dbReference type="EMBL" id="EEZ61871.1"/>
    </source>
</evidence>
<evidence type="ECO:0000313" key="4">
    <source>
        <dbReference type="Proteomes" id="UP000006001"/>
    </source>
</evidence>
<keyword evidence="2" id="KW-0472">Membrane</keyword>
<keyword evidence="2" id="KW-1133">Transmembrane helix</keyword>
<keyword evidence="4" id="KW-1185">Reference proteome</keyword>
<sequence>MEGRIRMRTNAVRIHRATSDTTARVAADEIDADTRSSDDEATEAEIEMQEPAKPAHALRDKIIAAVCLAVTAVLCVKAGLMIAASDSNWTGGIIPIAGLTFIAWRVWPRAEE</sequence>
<feature type="region of interest" description="Disordered" evidence="1">
    <location>
        <begin position="29"/>
        <end position="52"/>
    </location>
</feature>
<evidence type="ECO:0000256" key="1">
    <source>
        <dbReference type="SAM" id="MobiDB-lite"/>
    </source>
</evidence>
<proteinExistence type="predicted"/>
<reference evidence="3" key="1">
    <citation type="submission" date="2009-10" db="EMBL/GenBank/DDBJ databases">
        <authorList>
            <person name="Weinstock G."/>
            <person name="Sodergren E."/>
            <person name="Clifton S."/>
            <person name="Fulton L."/>
            <person name="Fulton B."/>
            <person name="Courtney L."/>
            <person name="Fronick C."/>
            <person name="Harrison M."/>
            <person name="Strong C."/>
            <person name="Farmer C."/>
            <person name="Delahaunty K."/>
            <person name="Markovic C."/>
            <person name="Hall O."/>
            <person name="Minx P."/>
            <person name="Tomlinson C."/>
            <person name="Mitreva M."/>
            <person name="Nelson J."/>
            <person name="Hou S."/>
            <person name="Wollam A."/>
            <person name="Pepin K.H."/>
            <person name="Johnson M."/>
            <person name="Bhonagiri V."/>
            <person name="Nash W.E."/>
            <person name="Warren W."/>
            <person name="Chinwalla A."/>
            <person name="Mardis E.R."/>
            <person name="Wilson R.K."/>
        </authorList>
    </citation>
    <scope>NUCLEOTIDE SEQUENCE [LARGE SCALE GENOMIC DNA]</scope>
    <source>
        <strain evidence="3">ATCC 700122</strain>
    </source>
</reference>
<dbReference type="EMBL" id="ACUX02000005">
    <property type="protein sequence ID" value="EEZ61871.1"/>
    <property type="molecule type" value="Genomic_DNA"/>
</dbReference>
<name>D0WF01_SLAES</name>
<accession>D0WF01</accession>
<dbReference type="AlphaFoldDB" id="D0WF01"/>